<dbReference type="SMART" id="SM00530">
    <property type="entry name" value="HTH_XRE"/>
    <property type="match status" value="1"/>
</dbReference>
<dbReference type="Gene3D" id="1.10.260.40">
    <property type="entry name" value="lambda repressor-like DNA-binding domains"/>
    <property type="match status" value="1"/>
</dbReference>
<sequence>MVDETIGERIKKIIDTLGITKTSFAKKMKISQPYVSQLISGDRLPSERLLEYICQKFDVNELWLRTGNGDMFNETPENDIVAKSAILLGERDPLFEAFVEVYGKLTNTNREVLLEFGLKYLEELKKRVDEKES</sequence>
<proteinExistence type="predicted"/>
<dbReference type="EMBL" id="VUMT01000005">
    <property type="protein sequence ID" value="MSS63154.1"/>
    <property type="molecule type" value="Genomic_DNA"/>
</dbReference>
<dbReference type="InterPro" id="IPR001387">
    <property type="entry name" value="Cro/C1-type_HTH"/>
</dbReference>
<dbReference type="InterPro" id="IPR010982">
    <property type="entry name" value="Lambda_DNA-bd_dom_sf"/>
</dbReference>
<name>A0A6L5XX11_9FIRM</name>
<dbReference type="Pfam" id="PF01381">
    <property type="entry name" value="HTH_3"/>
    <property type="match status" value="1"/>
</dbReference>
<accession>A0A6L5XX11</accession>
<dbReference type="RefSeq" id="WP_154517925.1">
    <property type="nucleotide sequence ID" value="NZ_VUMT01000005.1"/>
</dbReference>
<gene>
    <name evidence="2" type="ORF">FYJ58_04580</name>
</gene>
<dbReference type="GO" id="GO:0003677">
    <property type="term" value="F:DNA binding"/>
    <property type="evidence" value="ECO:0007669"/>
    <property type="project" value="InterPro"/>
</dbReference>
<protein>
    <submittedName>
        <fullName evidence="2">Helix-turn-helix domain-containing protein</fullName>
    </submittedName>
</protein>
<dbReference type="PROSITE" id="PS50943">
    <property type="entry name" value="HTH_CROC1"/>
    <property type="match status" value="1"/>
</dbReference>
<dbReference type="Proteomes" id="UP000482209">
    <property type="component" value="Unassembled WGS sequence"/>
</dbReference>
<reference evidence="2 3" key="1">
    <citation type="submission" date="2019-08" db="EMBL/GenBank/DDBJ databases">
        <title>In-depth cultivation of the pig gut microbiome towards novel bacterial diversity and tailored functional studies.</title>
        <authorList>
            <person name="Wylensek D."/>
            <person name="Hitch T.C.A."/>
            <person name="Clavel T."/>
        </authorList>
    </citation>
    <scope>NUCLEOTIDE SEQUENCE [LARGE SCALE GENOMIC DNA]</scope>
    <source>
        <strain evidence="2 3">WCA-693-APC-MOT-I</strain>
    </source>
</reference>
<dbReference type="CDD" id="cd00093">
    <property type="entry name" value="HTH_XRE"/>
    <property type="match status" value="1"/>
</dbReference>
<evidence type="ECO:0000313" key="3">
    <source>
        <dbReference type="Proteomes" id="UP000482209"/>
    </source>
</evidence>
<dbReference type="SUPFAM" id="SSF47413">
    <property type="entry name" value="lambda repressor-like DNA-binding domains"/>
    <property type="match status" value="1"/>
</dbReference>
<organism evidence="2 3">
    <name type="scientific">Velocimicrobium porci</name>
    <dbReference type="NCBI Taxonomy" id="2606634"/>
    <lineage>
        <taxon>Bacteria</taxon>
        <taxon>Bacillati</taxon>
        <taxon>Bacillota</taxon>
        <taxon>Clostridia</taxon>
        <taxon>Lachnospirales</taxon>
        <taxon>Lachnospiraceae</taxon>
        <taxon>Velocimicrobium</taxon>
    </lineage>
</organism>
<keyword evidence="3" id="KW-1185">Reference proteome</keyword>
<evidence type="ECO:0000313" key="2">
    <source>
        <dbReference type="EMBL" id="MSS63154.1"/>
    </source>
</evidence>
<feature type="domain" description="HTH cro/C1-type" evidence="1">
    <location>
        <begin position="10"/>
        <end position="64"/>
    </location>
</feature>
<comment type="caution">
    <text evidence="2">The sequence shown here is derived from an EMBL/GenBank/DDBJ whole genome shotgun (WGS) entry which is preliminary data.</text>
</comment>
<dbReference type="AlphaFoldDB" id="A0A6L5XX11"/>
<evidence type="ECO:0000259" key="1">
    <source>
        <dbReference type="PROSITE" id="PS50943"/>
    </source>
</evidence>